<sequence>MEKLSRSISRSLSRSVSSSLDVNRLWKRRAYDRFDGQRSMRNAQLGEKQGMILRFKNMFNFSRPKQIGAKKSSKARRASIAAEFDNEFQNRILSVIYDTQQPSRELGPL</sequence>
<reference evidence="2 3" key="1">
    <citation type="journal article" date="2018" name="Mol. Plant">
        <title>The genome of Artemisia annua provides insight into the evolution of Asteraceae family and artemisinin biosynthesis.</title>
        <authorList>
            <person name="Shen Q."/>
            <person name="Zhang L."/>
            <person name="Liao Z."/>
            <person name="Wang S."/>
            <person name="Yan T."/>
            <person name="Shi P."/>
            <person name="Liu M."/>
            <person name="Fu X."/>
            <person name="Pan Q."/>
            <person name="Wang Y."/>
            <person name="Lv Z."/>
            <person name="Lu X."/>
            <person name="Zhang F."/>
            <person name="Jiang W."/>
            <person name="Ma Y."/>
            <person name="Chen M."/>
            <person name="Hao X."/>
            <person name="Li L."/>
            <person name="Tang Y."/>
            <person name="Lv G."/>
            <person name="Zhou Y."/>
            <person name="Sun X."/>
            <person name="Brodelius P.E."/>
            <person name="Rose J.K.C."/>
            <person name="Tang K."/>
        </authorList>
    </citation>
    <scope>NUCLEOTIDE SEQUENCE [LARGE SCALE GENOMIC DNA]</scope>
    <source>
        <strain evidence="3">cv. Huhao1</strain>
        <tissue evidence="2">Leaf</tissue>
    </source>
</reference>
<protein>
    <submittedName>
        <fullName evidence="2">Uncharacterized protein</fullName>
    </submittedName>
</protein>
<feature type="region of interest" description="Disordered" evidence="1">
    <location>
        <begin position="1"/>
        <end position="20"/>
    </location>
</feature>
<organism evidence="2 3">
    <name type="scientific">Artemisia annua</name>
    <name type="common">Sweet wormwood</name>
    <dbReference type="NCBI Taxonomy" id="35608"/>
    <lineage>
        <taxon>Eukaryota</taxon>
        <taxon>Viridiplantae</taxon>
        <taxon>Streptophyta</taxon>
        <taxon>Embryophyta</taxon>
        <taxon>Tracheophyta</taxon>
        <taxon>Spermatophyta</taxon>
        <taxon>Magnoliopsida</taxon>
        <taxon>eudicotyledons</taxon>
        <taxon>Gunneridae</taxon>
        <taxon>Pentapetalae</taxon>
        <taxon>asterids</taxon>
        <taxon>campanulids</taxon>
        <taxon>Asterales</taxon>
        <taxon>Asteraceae</taxon>
        <taxon>Asteroideae</taxon>
        <taxon>Anthemideae</taxon>
        <taxon>Artemisiinae</taxon>
        <taxon>Artemisia</taxon>
    </lineage>
</organism>
<name>A0A2U1MZJ1_ARTAN</name>
<dbReference type="EMBL" id="PKPP01003985">
    <property type="protein sequence ID" value="PWA66675.1"/>
    <property type="molecule type" value="Genomic_DNA"/>
</dbReference>
<accession>A0A2U1MZJ1</accession>
<comment type="caution">
    <text evidence="2">The sequence shown here is derived from an EMBL/GenBank/DDBJ whole genome shotgun (WGS) entry which is preliminary data.</text>
</comment>
<dbReference type="Proteomes" id="UP000245207">
    <property type="component" value="Unassembled WGS sequence"/>
</dbReference>
<gene>
    <name evidence="2" type="ORF">CTI12_AA193640</name>
</gene>
<dbReference type="AlphaFoldDB" id="A0A2U1MZJ1"/>
<evidence type="ECO:0000313" key="3">
    <source>
        <dbReference type="Proteomes" id="UP000245207"/>
    </source>
</evidence>
<evidence type="ECO:0000256" key="1">
    <source>
        <dbReference type="SAM" id="MobiDB-lite"/>
    </source>
</evidence>
<proteinExistence type="predicted"/>
<keyword evidence="3" id="KW-1185">Reference proteome</keyword>
<evidence type="ECO:0000313" key="2">
    <source>
        <dbReference type="EMBL" id="PWA66675.1"/>
    </source>
</evidence>